<gene>
    <name evidence="4" type="ORF">UU55_C0001G0017</name>
</gene>
<dbReference type="InterPro" id="IPR050639">
    <property type="entry name" value="SSR_resolvase"/>
</dbReference>
<accession>A0A0G0Y280</accession>
<dbReference type="Proteomes" id="UP000033947">
    <property type="component" value="Unassembled WGS sequence"/>
</dbReference>
<comment type="caution">
    <text evidence="4">The sequence shown here is derived from an EMBL/GenBank/DDBJ whole genome shotgun (WGS) entry which is preliminary data.</text>
</comment>
<evidence type="ECO:0000313" key="5">
    <source>
        <dbReference type="Proteomes" id="UP000033947"/>
    </source>
</evidence>
<proteinExistence type="predicted"/>
<dbReference type="InterPro" id="IPR038109">
    <property type="entry name" value="DNA_bind_recomb_sf"/>
</dbReference>
<dbReference type="InterPro" id="IPR006119">
    <property type="entry name" value="Resolv_N"/>
</dbReference>
<feature type="compositionally biased region" description="Basic and acidic residues" evidence="1">
    <location>
        <begin position="527"/>
        <end position="538"/>
    </location>
</feature>
<dbReference type="Pfam" id="PF00239">
    <property type="entry name" value="Resolvase"/>
    <property type="match status" value="1"/>
</dbReference>
<feature type="region of interest" description="Disordered" evidence="1">
    <location>
        <begin position="524"/>
        <end position="544"/>
    </location>
</feature>
<evidence type="ECO:0000313" key="4">
    <source>
        <dbReference type="EMBL" id="KKS03556.1"/>
    </source>
</evidence>
<dbReference type="InterPro" id="IPR036162">
    <property type="entry name" value="Resolvase-like_N_sf"/>
</dbReference>
<organism evidence="4 5">
    <name type="scientific">candidate division WWE3 bacterium GW2011_GWC2_41_23</name>
    <dbReference type="NCBI Taxonomy" id="1619123"/>
    <lineage>
        <taxon>Bacteria</taxon>
        <taxon>Katanobacteria</taxon>
    </lineage>
</organism>
<dbReference type="PROSITE" id="PS51737">
    <property type="entry name" value="RECOMBINASE_DNA_BIND"/>
    <property type="match status" value="1"/>
</dbReference>
<dbReference type="PANTHER" id="PTHR30461">
    <property type="entry name" value="DNA-INVERTASE FROM LAMBDOID PROPHAGE"/>
    <property type="match status" value="1"/>
</dbReference>
<protein>
    <submittedName>
        <fullName evidence="4">Resolvase-like protein</fullName>
    </submittedName>
</protein>
<sequence length="544" mass="63195">MNELRNKNCILFCRVSSREQEETGYSLPAQQSYLQAYTNRSRLNVIRAFNISESASGRKARVEFNQMLDYVRKQNINVIICEKVDRLTRNQKDALTIDDWVKEDVFHEVHFVKNSFILNKESKASDKFVWNIHVSQAQFNIENLSEEVKKGQNEKISEGWYPSQAPVGYRSGLNGKKKIIELDPNTAPLMERVLVEYSTGVHSVLSICRFAQKIGLRNLKGNFIAKTSMHRILQNPFYYGMFTWNKASYVGNHPAIIDKDTFDKIQKYLKRKTPLVYRQLNALYSGILHCKDCGGLITWESHKGHQYGYCKGCRGKRGVKEPEINKPIQKLFGNAKIHKKQVADAVREGVISYVKNSYGIVGKSNAQIEKDIEKYTNRLSKLYDDRADGLLTPEMYFNKFAEYNNTLTDLRIQLKENSQHKEFFDIEGFKQFFEGSQNLELYYEKATKDEKRKLLKFAFEDLAYANNSLGYNFSKAYLLLYKAVEITNSSEIKNIKEFQEYISEPDELVASKTKNDSFRAIRSSWLGDRDSNPNRRDQNPQSYR</sequence>
<evidence type="ECO:0000256" key="1">
    <source>
        <dbReference type="SAM" id="MobiDB-lite"/>
    </source>
</evidence>
<dbReference type="Gene3D" id="3.90.1750.20">
    <property type="entry name" value="Putative Large Serine Recombinase, Chain B, Domain 2"/>
    <property type="match status" value="1"/>
</dbReference>
<evidence type="ECO:0000259" key="2">
    <source>
        <dbReference type="PROSITE" id="PS51736"/>
    </source>
</evidence>
<dbReference type="SUPFAM" id="SSF53041">
    <property type="entry name" value="Resolvase-like"/>
    <property type="match status" value="1"/>
</dbReference>
<dbReference type="AlphaFoldDB" id="A0A0G0Y280"/>
<feature type="domain" description="Resolvase/invertase-type recombinase catalytic" evidence="2">
    <location>
        <begin position="8"/>
        <end position="159"/>
    </location>
</feature>
<dbReference type="InterPro" id="IPR011109">
    <property type="entry name" value="DNA_bind_recombinase_dom"/>
</dbReference>
<reference evidence="4 5" key="1">
    <citation type="journal article" date="2015" name="Nature">
        <title>rRNA introns, odd ribosomes, and small enigmatic genomes across a large radiation of phyla.</title>
        <authorList>
            <person name="Brown C.T."/>
            <person name="Hug L.A."/>
            <person name="Thomas B.C."/>
            <person name="Sharon I."/>
            <person name="Castelle C.J."/>
            <person name="Singh A."/>
            <person name="Wilkins M.J."/>
            <person name="Williams K.H."/>
            <person name="Banfield J.F."/>
        </authorList>
    </citation>
    <scope>NUCLEOTIDE SEQUENCE [LARGE SCALE GENOMIC DNA]</scope>
</reference>
<dbReference type="PROSITE" id="PS51736">
    <property type="entry name" value="RECOMBINASES_3"/>
    <property type="match status" value="1"/>
</dbReference>
<feature type="domain" description="Recombinase" evidence="3">
    <location>
        <begin position="166"/>
        <end position="275"/>
    </location>
</feature>
<dbReference type="Pfam" id="PF07508">
    <property type="entry name" value="Recombinase"/>
    <property type="match status" value="1"/>
</dbReference>
<dbReference type="GO" id="GO:0003677">
    <property type="term" value="F:DNA binding"/>
    <property type="evidence" value="ECO:0007669"/>
    <property type="project" value="InterPro"/>
</dbReference>
<dbReference type="PANTHER" id="PTHR30461:SF23">
    <property type="entry name" value="DNA RECOMBINASE-RELATED"/>
    <property type="match status" value="1"/>
</dbReference>
<dbReference type="CDD" id="cd00338">
    <property type="entry name" value="Ser_Recombinase"/>
    <property type="match status" value="1"/>
</dbReference>
<dbReference type="GO" id="GO:0000150">
    <property type="term" value="F:DNA strand exchange activity"/>
    <property type="evidence" value="ECO:0007669"/>
    <property type="project" value="InterPro"/>
</dbReference>
<name>A0A0G0Y280_UNCKA</name>
<dbReference type="SMART" id="SM00857">
    <property type="entry name" value="Resolvase"/>
    <property type="match status" value="1"/>
</dbReference>
<dbReference type="EMBL" id="LCBB01000001">
    <property type="protein sequence ID" value="KKS03556.1"/>
    <property type="molecule type" value="Genomic_DNA"/>
</dbReference>
<evidence type="ECO:0000259" key="3">
    <source>
        <dbReference type="PROSITE" id="PS51737"/>
    </source>
</evidence>
<dbReference type="Gene3D" id="3.40.50.1390">
    <property type="entry name" value="Resolvase, N-terminal catalytic domain"/>
    <property type="match status" value="1"/>
</dbReference>